<evidence type="ECO:0000313" key="2">
    <source>
        <dbReference type="EMBL" id="GCC43935.1"/>
    </source>
</evidence>
<evidence type="ECO:0000313" key="3">
    <source>
        <dbReference type="Proteomes" id="UP000287033"/>
    </source>
</evidence>
<feature type="region of interest" description="Disordered" evidence="1">
    <location>
        <begin position="1"/>
        <end position="124"/>
    </location>
</feature>
<name>A0A401TMR9_CHIPU</name>
<keyword evidence="3" id="KW-1185">Reference proteome</keyword>
<sequence length="124" mass="12985">MLRTQIVQGHRKLANGGQGKETDHRKWADGGTGKGDRPLEVGGWGDREKGRTTGSGRMGEPGKGADHRKWADGGTGKGDGPPEVGGWEGDRQRGRTTGSGARAVGAGGSGTERFIKKTQKGKCF</sequence>
<dbReference type="Proteomes" id="UP000287033">
    <property type="component" value="Unassembled WGS sequence"/>
</dbReference>
<feature type="compositionally biased region" description="Low complexity" evidence="1">
    <location>
        <begin position="95"/>
        <end position="104"/>
    </location>
</feature>
<protein>
    <submittedName>
        <fullName evidence="2">Uncharacterized protein</fullName>
    </submittedName>
</protein>
<comment type="caution">
    <text evidence="2">The sequence shown here is derived from an EMBL/GenBank/DDBJ whole genome shotgun (WGS) entry which is preliminary data.</text>
</comment>
<reference evidence="2 3" key="1">
    <citation type="journal article" date="2018" name="Nat. Ecol. Evol.">
        <title>Shark genomes provide insights into elasmobranch evolution and the origin of vertebrates.</title>
        <authorList>
            <person name="Hara Y"/>
            <person name="Yamaguchi K"/>
            <person name="Onimaru K"/>
            <person name="Kadota M"/>
            <person name="Koyanagi M"/>
            <person name="Keeley SD"/>
            <person name="Tatsumi K"/>
            <person name="Tanaka K"/>
            <person name="Motone F"/>
            <person name="Kageyama Y"/>
            <person name="Nozu R"/>
            <person name="Adachi N"/>
            <person name="Nishimura O"/>
            <person name="Nakagawa R"/>
            <person name="Tanegashima C"/>
            <person name="Kiyatake I"/>
            <person name="Matsumoto R"/>
            <person name="Murakumo K"/>
            <person name="Nishida K"/>
            <person name="Terakita A"/>
            <person name="Kuratani S"/>
            <person name="Sato K"/>
            <person name="Hyodo S Kuraku.S."/>
        </authorList>
    </citation>
    <scope>NUCLEOTIDE SEQUENCE [LARGE SCALE GENOMIC DNA]</scope>
</reference>
<organism evidence="2 3">
    <name type="scientific">Chiloscyllium punctatum</name>
    <name type="common">Brownbanded bambooshark</name>
    <name type="synonym">Hemiscyllium punctatum</name>
    <dbReference type="NCBI Taxonomy" id="137246"/>
    <lineage>
        <taxon>Eukaryota</taxon>
        <taxon>Metazoa</taxon>
        <taxon>Chordata</taxon>
        <taxon>Craniata</taxon>
        <taxon>Vertebrata</taxon>
        <taxon>Chondrichthyes</taxon>
        <taxon>Elasmobranchii</taxon>
        <taxon>Galeomorphii</taxon>
        <taxon>Galeoidea</taxon>
        <taxon>Orectolobiformes</taxon>
        <taxon>Hemiscylliidae</taxon>
        <taxon>Chiloscyllium</taxon>
    </lineage>
</organism>
<dbReference type="AlphaFoldDB" id="A0A401TMR9"/>
<accession>A0A401TMR9</accession>
<proteinExistence type="predicted"/>
<dbReference type="EMBL" id="BEZZ01112397">
    <property type="protein sequence ID" value="GCC43935.1"/>
    <property type="molecule type" value="Genomic_DNA"/>
</dbReference>
<gene>
    <name evidence="2" type="ORF">chiPu_0027741</name>
</gene>
<feature type="compositionally biased region" description="Basic and acidic residues" evidence="1">
    <location>
        <begin position="20"/>
        <end position="51"/>
    </location>
</feature>
<evidence type="ECO:0000256" key="1">
    <source>
        <dbReference type="SAM" id="MobiDB-lite"/>
    </source>
</evidence>